<organism evidence="2 3">
    <name type="scientific">Actinomyces graevenitzii F0530</name>
    <dbReference type="NCBI Taxonomy" id="1321817"/>
    <lineage>
        <taxon>Bacteria</taxon>
        <taxon>Bacillati</taxon>
        <taxon>Actinomycetota</taxon>
        <taxon>Actinomycetes</taxon>
        <taxon>Actinomycetales</taxon>
        <taxon>Actinomycetaceae</taxon>
        <taxon>Actinomyces</taxon>
    </lineage>
</organism>
<evidence type="ECO:0000313" key="2">
    <source>
        <dbReference type="EMBL" id="ERH15417.1"/>
    </source>
</evidence>
<accession>U1RA66</accession>
<feature type="transmembrane region" description="Helical" evidence="1">
    <location>
        <begin position="82"/>
        <end position="104"/>
    </location>
</feature>
<dbReference type="HOGENOM" id="CLU_854262_0_0_11"/>
<dbReference type="AlphaFoldDB" id="U1RA66"/>
<comment type="caution">
    <text evidence="2">The sequence shown here is derived from an EMBL/GenBank/DDBJ whole genome shotgun (WGS) entry which is preliminary data.</text>
</comment>
<gene>
    <name evidence="2" type="ORF">HMPREF1978_01155</name>
</gene>
<feature type="transmembrane region" description="Helical" evidence="1">
    <location>
        <begin position="55"/>
        <end position="76"/>
    </location>
</feature>
<dbReference type="RefSeq" id="WP_021603315.1">
    <property type="nucleotide sequence ID" value="NZ_KE951483.1"/>
</dbReference>
<sequence>MGESEQLTQREELKNWLGRLSYILHRSDELHENLKAIREQYRYADYWQFWKLPQFFANTARCASWVFVVFLVVVFAEVAKGSLVAAVYMIVMIGPWTIGLYFGIHKLSRHAARRILVAKQAGFTKGGKDYARLKACEKEHFVSLTIVSNLVPLLLAWTLLGLLISLGSKNPTMNMLLTLLWLFGNLVVAALIAAIMLVVHNAKVKRHNAREEAATDAREVHNEQVHGLEKAVVDEINSLVGEYRDNYQGKFPAAYLLANAVAHMWQLVDNYRASTLQEVVNVYEGDMHRQRIENQNQAMLNNQLRMLNNQERIVAEQRYTRWAVTSAIALTRTRRA</sequence>
<keyword evidence="1" id="KW-0472">Membrane</keyword>
<proteinExistence type="predicted"/>
<keyword evidence="1" id="KW-1133">Transmembrane helix</keyword>
<dbReference type="EMBL" id="AWSC01000043">
    <property type="protein sequence ID" value="ERH15417.1"/>
    <property type="molecule type" value="Genomic_DNA"/>
</dbReference>
<evidence type="ECO:0000256" key="1">
    <source>
        <dbReference type="SAM" id="Phobius"/>
    </source>
</evidence>
<name>U1RA66_9ACTO</name>
<feature type="transmembrane region" description="Helical" evidence="1">
    <location>
        <begin position="176"/>
        <end position="199"/>
    </location>
</feature>
<protein>
    <submittedName>
        <fullName evidence="2">Uncharacterized protein</fullName>
    </submittedName>
</protein>
<feature type="transmembrane region" description="Helical" evidence="1">
    <location>
        <begin position="141"/>
        <end position="164"/>
    </location>
</feature>
<evidence type="ECO:0000313" key="3">
    <source>
        <dbReference type="Proteomes" id="UP000016481"/>
    </source>
</evidence>
<keyword evidence="1" id="KW-0812">Transmembrane</keyword>
<dbReference type="PATRIC" id="fig|1321817.3.peg.1017"/>
<reference evidence="2 3" key="1">
    <citation type="submission" date="2013-08" db="EMBL/GenBank/DDBJ databases">
        <authorList>
            <person name="Weinstock G."/>
            <person name="Sodergren E."/>
            <person name="Wylie T."/>
            <person name="Fulton L."/>
            <person name="Fulton R."/>
            <person name="Fronick C."/>
            <person name="O'Laughlin M."/>
            <person name="Godfrey J."/>
            <person name="Miner T."/>
            <person name="Herter B."/>
            <person name="Appelbaum E."/>
            <person name="Cordes M."/>
            <person name="Lek S."/>
            <person name="Wollam A."/>
            <person name="Pepin K.H."/>
            <person name="Palsikar V.B."/>
            <person name="Mitreva M."/>
            <person name="Wilson R.K."/>
        </authorList>
    </citation>
    <scope>NUCLEOTIDE SEQUENCE [LARGE SCALE GENOMIC DNA]</scope>
    <source>
        <strain evidence="2 3">F0530</strain>
    </source>
</reference>
<dbReference type="Proteomes" id="UP000016481">
    <property type="component" value="Unassembled WGS sequence"/>
</dbReference>